<feature type="transmembrane region" description="Helical" evidence="1">
    <location>
        <begin position="6"/>
        <end position="25"/>
    </location>
</feature>
<sequence>MNITEYIDLVLFVAMAVDLFIRHRRFKKVKHQMPKWKRYQYNATKLRNVIYGIILTISVAYVLFRLYNLMTGGNWIFPRIMILVPCIDYYIIWDLLYAGIYYNKNAIYYKNELYEFRRALHIYRYKVKNRYEYEMTYRNPDGGQREIVIKVPDEKEAYPLLMCIPFEEEDEA</sequence>
<organism evidence="2 3">
    <name type="scientific">Candidatus Fimiplasma intestinipullorum</name>
    <dbReference type="NCBI Taxonomy" id="2840825"/>
    <lineage>
        <taxon>Bacteria</taxon>
        <taxon>Bacillati</taxon>
        <taxon>Bacillota</taxon>
        <taxon>Clostridia</taxon>
        <taxon>Eubacteriales</taxon>
        <taxon>Candidatus Fimiplasma</taxon>
    </lineage>
</organism>
<dbReference type="Proteomes" id="UP000824175">
    <property type="component" value="Unassembled WGS sequence"/>
</dbReference>
<evidence type="ECO:0000256" key="1">
    <source>
        <dbReference type="SAM" id="Phobius"/>
    </source>
</evidence>
<accession>A0A9D1L263</accession>
<evidence type="ECO:0000313" key="3">
    <source>
        <dbReference type="Proteomes" id="UP000824175"/>
    </source>
</evidence>
<dbReference type="EMBL" id="DVMJ01000109">
    <property type="protein sequence ID" value="HIU14727.1"/>
    <property type="molecule type" value="Genomic_DNA"/>
</dbReference>
<name>A0A9D1L263_9FIRM</name>
<proteinExistence type="predicted"/>
<protein>
    <submittedName>
        <fullName evidence="2">Uncharacterized protein</fullName>
    </submittedName>
</protein>
<reference evidence="2" key="2">
    <citation type="journal article" date="2021" name="PeerJ">
        <title>Extensive microbial diversity within the chicken gut microbiome revealed by metagenomics and culture.</title>
        <authorList>
            <person name="Gilroy R."/>
            <person name="Ravi A."/>
            <person name="Getino M."/>
            <person name="Pursley I."/>
            <person name="Horton D.L."/>
            <person name="Alikhan N.F."/>
            <person name="Baker D."/>
            <person name="Gharbi K."/>
            <person name="Hall N."/>
            <person name="Watson M."/>
            <person name="Adriaenssens E.M."/>
            <person name="Foster-Nyarko E."/>
            <person name="Jarju S."/>
            <person name="Secka A."/>
            <person name="Antonio M."/>
            <person name="Oren A."/>
            <person name="Chaudhuri R.R."/>
            <person name="La Ragione R."/>
            <person name="Hildebrand F."/>
            <person name="Pallen M.J."/>
        </authorList>
    </citation>
    <scope>NUCLEOTIDE SEQUENCE</scope>
    <source>
        <strain evidence="2">CHK195-11698</strain>
    </source>
</reference>
<keyword evidence="1" id="KW-0472">Membrane</keyword>
<feature type="transmembrane region" description="Helical" evidence="1">
    <location>
        <begin position="76"/>
        <end position="100"/>
    </location>
</feature>
<dbReference type="AlphaFoldDB" id="A0A9D1L263"/>
<keyword evidence="1" id="KW-1133">Transmembrane helix</keyword>
<keyword evidence="1" id="KW-0812">Transmembrane</keyword>
<reference evidence="2" key="1">
    <citation type="submission" date="2020-10" db="EMBL/GenBank/DDBJ databases">
        <authorList>
            <person name="Gilroy R."/>
        </authorList>
    </citation>
    <scope>NUCLEOTIDE SEQUENCE</scope>
    <source>
        <strain evidence="2">CHK195-11698</strain>
    </source>
</reference>
<feature type="transmembrane region" description="Helical" evidence="1">
    <location>
        <begin position="46"/>
        <end position="64"/>
    </location>
</feature>
<gene>
    <name evidence="2" type="ORF">IAD15_11785</name>
</gene>
<comment type="caution">
    <text evidence="2">The sequence shown here is derived from an EMBL/GenBank/DDBJ whole genome shotgun (WGS) entry which is preliminary data.</text>
</comment>
<evidence type="ECO:0000313" key="2">
    <source>
        <dbReference type="EMBL" id="HIU14727.1"/>
    </source>
</evidence>